<proteinExistence type="predicted"/>
<comment type="caution">
    <text evidence="1">The sequence shown here is derived from an EMBL/GenBank/DDBJ whole genome shotgun (WGS) entry which is preliminary data.</text>
</comment>
<name>C6LEE6_9FIRM</name>
<keyword evidence="2" id="KW-1185">Reference proteome</keyword>
<accession>C6LEE6</accession>
<dbReference type="AlphaFoldDB" id="C6LEE6"/>
<sequence length="45" mass="5363">MIRNRTYFNPQILFCQLYFYIFSDILFMKATNHSQCRFAHVGGGL</sequence>
<evidence type="ECO:0000313" key="1">
    <source>
        <dbReference type="EMBL" id="EET60929.1"/>
    </source>
</evidence>
<dbReference type="Proteomes" id="UP000005561">
    <property type="component" value="Unassembled WGS sequence"/>
</dbReference>
<reference evidence="1" key="1">
    <citation type="submission" date="2009-07" db="EMBL/GenBank/DDBJ databases">
        <authorList>
            <person name="Weinstock G."/>
            <person name="Sodergren E."/>
            <person name="Clifton S."/>
            <person name="Fulton L."/>
            <person name="Fulton B."/>
            <person name="Courtney L."/>
            <person name="Fronick C."/>
            <person name="Harrison M."/>
            <person name="Strong C."/>
            <person name="Farmer C."/>
            <person name="Delahaunty K."/>
            <person name="Markovic C."/>
            <person name="Hall O."/>
            <person name="Minx P."/>
            <person name="Tomlinson C."/>
            <person name="Mitreva M."/>
            <person name="Nelson J."/>
            <person name="Hou S."/>
            <person name="Wollam A."/>
            <person name="Pepin K.H."/>
            <person name="Johnson M."/>
            <person name="Bhonagiri V."/>
            <person name="Nash W.E."/>
            <person name="Warren W."/>
            <person name="Chinwalla A."/>
            <person name="Mardis E.R."/>
            <person name="Wilson R.K."/>
        </authorList>
    </citation>
    <scope>NUCLEOTIDE SEQUENCE [LARGE SCALE GENOMIC DNA]</scope>
    <source>
        <strain evidence="1">DSM 14469</strain>
    </source>
</reference>
<organism evidence="1 2">
    <name type="scientific">Marvinbryantia formatexigens DSM 14469</name>
    <dbReference type="NCBI Taxonomy" id="478749"/>
    <lineage>
        <taxon>Bacteria</taxon>
        <taxon>Bacillati</taxon>
        <taxon>Bacillota</taxon>
        <taxon>Clostridia</taxon>
        <taxon>Lachnospirales</taxon>
        <taxon>Lachnospiraceae</taxon>
        <taxon>Marvinbryantia</taxon>
    </lineage>
</organism>
<gene>
    <name evidence="1" type="ORF">BRYFOR_06995</name>
</gene>
<evidence type="ECO:0000313" key="2">
    <source>
        <dbReference type="Proteomes" id="UP000005561"/>
    </source>
</evidence>
<protein>
    <submittedName>
        <fullName evidence="1">Uncharacterized protein</fullName>
    </submittedName>
</protein>
<dbReference type="EMBL" id="ACCL02000008">
    <property type="protein sequence ID" value="EET60929.1"/>
    <property type="molecule type" value="Genomic_DNA"/>
</dbReference>